<sequence>MTAPPDPDTLHPVPGDTGTVFLRPLLARHQQVTNVSAGAYSYYHDHEDPLRFLERCVRYNFGFGSLSIGRYCAIAHRATFLMPGANHAMAGPSTFPFGILGGSFGEALPLAEYPWRGGGPIMVGHDVWLGTECLVLPGVTIGHGAVVAARAVVTRDVPPYAVVAGNPARVVRMRYDEAAVKRLLRLAWWDWPAEQVARAVPALVKGDVAALEAFIPA</sequence>
<dbReference type="AlphaFoldDB" id="A0A9X9WSX1"/>
<evidence type="ECO:0000313" key="2">
    <source>
        <dbReference type="EMBL" id="MBR0670250.1"/>
    </source>
</evidence>
<dbReference type="Gene3D" id="2.160.10.10">
    <property type="entry name" value="Hexapeptide repeat proteins"/>
    <property type="match status" value="1"/>
</dbReference>
<dbReference type="PANTHER" id="PTHR43300">
    <property type="entry name" value="ACETYLTRANSFERASE"/>
    <property type="match status" value="1"/>
</dbReference>
<dbReference type="InterPro" id="IPR011004">
    <property type="entry name" value="Trimer_LpxA-like_sf"/>
</dbReference>
<dbReference type="SUPFAM" id="SSF51161">
    <property type="entry name" value="Trimeric LpxA-like enzymes"/>
    <property type="match status" value="1"/>
</dbReference>
<comment type="similarity">
    <text evidence="1">Belongs to the transferase hexapeptide repeat family.</text>
</comment>
<dbReference type="PANTHER" id="PTHR43300:SF11">
    <property type="entry name" value="ACETYLTRANSFERASE RV3034C-RELATED"/>
    <property type="match status" value="1"/>
</dbReference>
<dbReference type="CDD" id="cd03349">
    <property type="entry name" value="LbH_XAT"/>
    <property type="match status" value="1"/>
</dbReference>
<dbReference type="InterPro" id="IPR050179">
    <property type="entry name" value="Trans_hexapeptide_repeat"/>
</dbReference>
<dbReference type="Proteomes" id="UP001138751">
    <property type="component" value="Unassembled WGS sequence"/>
</dbReference>
<name>A0A9X9WSX1_9PROT</name>
<gene>
    <name evidence="2" type="ORF">GXW76_03615</name>
</gene>
<reference evidence="2" key="2">
    <citation type="journal article" date="2021" name="Syst. Appl. Microbiol.">
        <title>Roseomonas hellenica sp. nov., isolated from roots of wild-growing Alkanna tinctoria.</title>
        <authorList>
            <person name="Rat A."/>
            <person name="Naranjo H.D."/>
            <person name="Lebbe L."/>
            <person name="Cnockaert M."/>
            <person name="Krigas N."/>
            <person name="Grigoriadou K."/>
            <person name="Maloupa E."/>
            <person name="Willems A."/>
        </authorList>
    </citation>
    <scope>NUCLEOTIDE SEQUENCE</scope>
    <source>
        <strain evidence="2">LMG 31231</strain>
    </source>
</reference>
<dbReference type="EMBL" id="JAAEDM010000006">
    <property type="protein sequence ID" value="MBR0670250.1"/>
    <property type="molecule type" value="Genomic_DNA"/>
</dbReference>
<protein>
    <submittedName>
        <fullName evidence="2">CatB-related O-acetyltransferase</fullName>
    </submittedName>
</protein>
<evidence type="ECO:0000256" key="1">
    <source>
        <dbReference type="ARBA" id="ARBA00007274"/>
    </source>
</evidence>
<proteinExistence type="inferred from homology"/>
<keyword evidence="3" id="KW-1185">Reference proteome</keyword>
<reference evidence="2" key="1">
    <citation type="submission" date="2020-01" db="EMBL/GenBank/DDBJ databases">
        <authorList>
            <person name="Rat A."/>
        </authorList>
    </citation>
    <scope>NUCLEOTIDE SEQUENCE</scope>
    <source>
        <strain evidence="2">LMG 31231</strain>
    </source>
</reference>
<dbReference type="InterPro" id="IPR001451">
    <property type="entry name" value="Hexapep"/>
</dbReference>
<comment type="caution">
    <text evidence="2">The sequence shown here is derived from an EMBL/GenBank/DDBJ whole genome shotgun (WGS) entry which is preliminary data.</text>
</comment>
<dbReference type="RefSeq" id="WP_211860628.1">
    <property type="nucleotide sequence ID" value="NZ_JAAEDM010000006.1"/>
</dbReference>
<organism evidence="2 3">
    <name type="scientific">Neoroseomonas soli</name>
    <dbReference type="NCBI Taxonomy" id="1081025"/>
    <lineage>
        <taxon>Bacteria</taxon>
        <taxon>Pseudomonadati</taxon>
        <taxon>Pseudomonadota</taxon>
        <taxon>Alphaproteobacteria</taxon>
        <taxon>Acetobacterales</taxon>
        <taxon>Acetobacteraceae</taxon>
        <taxon>Neoroseomonas</taxon>
    </lineage>
</organism>
<dbReference type="Pfam" id="PF00132">
    <property type="entry name" value="Hexapep"/>
    <property type="match status" value="1"/>
</dbReference>
<accession>A0A9X9WSX1</accession>
<evidence type="ECO:0000313" key="3">
    <source>
        <dbReference type="Proteomes" id="UP001138751"/>
    </source>
</evidence>